<keyword evidence="2 3" id="KW-0560">Oxidoreductase</keyword>
<comment type="caution">
    <text evidence="5">The sequence shown here is derived from an EMBL/GenBank/DDBJ whole genome shotgun (WGS) entry which is preliminary data.</text>
</comment>
<dbReference type="InterPro" id="IPR002225">
    <property type="entry name" value="3Beta_OHSteriod_DH/Estase"/>
</dbReference>
<feature type="transmembrane region" description="Helical" evidence="3">
    <location>
        <begin position="299"/>
        <end position="319"/>
    </location>
</feature>
<sequence length="377" mass="42570">MDSHIVLVTGGSGFLGQHVVKHLDMFCDDITEIRVLDIRPYKKNLGVQIVSDNIFCFVYIKLLDGFVVDFEDRKPVTSIIGNLIDPDVVRKACKNVKCVFHIGALVEYKLFPDITALNEINILGTQNVINACKEEGVENLIYCGSISSFFDGHEVLEGTEETVPIAKNPLGEYAVSKKVALEMVIKENGSVLENGKILQTAAVLPTSMYGEEDRRRLEVASFYKEGTVSRVVGKTTALLPLVYVGNVAMMFVKVYERMRRDTGIGGHYFFTADNTPPQTAFESGHIYIPKENVKINLSYWYIPMFATMTMVTLLYYILLPIRPFYKVNLPISNWVILHMNKTCLYKNDKAKKMLGYEPLYDYATALKKTKAFFGTVR</sequence>
<dbReference type="PANTHER" id="PTHR43245:SF51">
    <property type="entry name" value="SHORT CHAIN DEHYDROGENASE_REDUCTASE FAMILY 42E, MEMBER 2"/>
    <property type="match status" value="1"/>
</dbReference>
<dbReference type="Proteomes" id="UP000596742">
    <property type="component" value="Unassembled WGS sequence"/>
</dbReference>
<protein>
    <submittedName>
        <fullName evidence="5">3beta-hydroxy-Delta5-steroid dehydrogenase / steroid Delta-isomerase</fullName>
        <ecNumber evidence="5">1.1.1.145</ecNumber>
    </submittedName>
</protein>
<keyword evidence="3" id="KW-0472">Membrane</keyword>
<keyword evidence="3" id="KW-1133">Transmembrane helix</keyword>
<dbReference type="Pfam" id="PF01073">
    <property type="entry name" value="3Beta_HSD"/>
    <property type="match status" value="1"/>
</dbReference>
<evidence type="ECO:0000256" key="3">
    <source>
        <dbReference type="RuleBase" id="RU004475"/>
    </source>
</evidence>
<comment type="similarity">
    <text evidence="1 3">Belongs to the 3-beta-HSD family.</text>
</comment>
<dbReference type="AlphaFoldDB" id="A0A8B6F9I7"/>
<evidence type="ECO:0000313" key="6">
    <source>
        <dbReference type="Proteomes" id="UP000596742"/>
    </source>
</evidence>
<evidence type="ECO:0000259" key="4">
    <source>
        <dbReference type="Pfam" id="PF01073"/>
    </source>
</evidence>
<evidence type="ECO:0000313" key="5">
    <source>
        <dbReference type="EMBL" id="VDI46818.1"/>
    </source>
</evidence>
<accession>A0A8B6F9I7</accession>
<dbReference type="EC" id="1.1.1.145" evidence="5"/>
<dbReference type="GO" id="GO:0006694">
    <property type="term" value="P:steroid biosynthetic process"/>
    <property type="evidence" value="ECO:0007669"/>
    <property type="project" value="InterPro"/>
</dbReference>
<dbReference type="OrthoDB" id="10262413at2759"/>
<evidence type="ECO:0000256" key="1">
    <source>
        <dbReference type="ARBA" id="ARBA00009219"/>
    </source>
</evidence>
<keyword evidence="5" id="KW-0413">Isomerase</keyword>
<dbReference type="InterPro" id="IPR050177">
    <property type="entry name" value="Lipid_A_modif_metabolic_enz"/>
</dbReference>
<dbReference type="GO" id="GO:0003854">
    <property type="term" value="F:3-beta-hydroxy-Delta5-steroid dehydrogenase (NAD+) activity"/>
    <property type="evidence" value="ECO:0007669"/>
    <property type="project" value="UniProtKB-EC"/>
</dbReference>
<organism evidence="5 6">
    <name type="scientific">Mytilus galloprovincialis</name>
    <name type="common">Mediterranean mussel</name>
    <dbReference type="NCBI Taxonomy" id="29158"/>
    <lineage>
        <taxon>Eukaryota</taxon>
        <taxon>Metazoa</taxon>
        <taxon>Spiralia</taxon>
        <taxon>Lophotrochozoa</taxon>
        <taxon>Mollusca</taxon>
        <taxon>Bivalvia</taxon>
        <taxon>Autobranchia</taxon>
        <taxon>Pteriomorphia</taxon>
        <taxon>Mytilida</taxon>
        <taxon>Mytiloidea</taxon>
        <taxon>Mytilidae</taxon>
        <taxon>Mytilinae</taxon>
        <taxon>Mytilus</taxon>
    </lineage>
</organism>
<proteinExistence type="inferred from homology"/>
<reference evidence="5" key="1">
    <citation type="submission" date="2018-11" db="EMBL/GenBank/DDBJ databases">
        <authorList>
            <person name="Alioto T."/>
            <person name="Alioto T."/>
        </authorList>
    </citation>
    <scope>NUCLEOTIDE SEQUENCE</scope>
</reference>
<gene>
    <name evidence="5" type="ORF">MGAL_10B011133</name>
</gene>
<dbReference type="SUPFAM" id="SSF51735">
    <property type="entry name" value="NAD(P)-binding Rossmann-fold domains"/>
    <property type="match status" value="1"/>
</dbReference>
<dbReference type="EMBL" id="UYJE01006537">
    <property type="protein sequence ID" value="VDI46818.1"/>
    <property type="molecule type" value="Genomic_DNA"/>
</dbReference>
<dbReference type="FunFam" id="3.40.50.720:FF:000495">
    <property type="entry name" value="3 hydroxysteroid dehydrogenase, putative"/>
    <property type="match status" value="1"/>
</dbReference>
<dbReference type="Gene3D" id="3.40.50.720">
    <property type="entry name" value="NAD(P)-binding Rossmann-like Domain"/>
    <property type="match status" value="1"/>
</dbReference>
<evidence type="ECO:0000256" key="2">
    <source>
        <dbReference type="ARBA" id="ARBA00023002"/>
    </source>
</evidence>
<keyword evidence="6" id="KW-1185">Reference proteome</keyword>
<dbReference type="GO" id="GO:0016853">
    <property type="term" value="F:isomerase activity"/>
    <property type="evidence" value="ECO:0007669"/>
    <property type="project" value="UniProtKB-KW"/>
</dbReference>
<keyword evidence="3" id="KW-0812">Transmembrane</keyword>
<dbReference type="PANTHER" id="PTHR43245">
    <property type="entry name" value="BIFUNCTIONAL POLYMYXIN RESISTANCE PROTEIN ARNA"/>
    <property type="match status" value="1"/>
</dbReference>
<dbReference type="InterPro" id="IPR036291">
    <property type="entry name" value="NAD(P)-bd_dom_sf"/>
</dbReference>
<name>A0A8B6F9I7_MYTGA</name>
<feature type="domain" description="3-beta hydroxysteroid dehydrogenase/isomerase" evidence="4">
    <location>
        <begin position="7"/>
        <end position="278"/>
    </location>
</feature>